<dbReference type="Pfam" id="PF02638">
    <property type="entry name" value="GHL10"/>
    <property type="match status" value="1"/>
</dbReference>
<dbReference type="Proteomes" id="UP000190285">
    <property type="component" value="Unassembled WGS sequence"/>
</dbReference>
<evidence type="ECO:0000256" key="1">
    <source>
        <dbReference type="ARBA" id="ARBA00022729"/>
    </source>
</evidence>
<dbReference type="SUPFAM" id="SSF51445">
    <property type="entry name" value="(Trans)glycosidases"/>
    <property type="match status" value="1"/>
</dbReference>
<dbReference type="PANTHER" id="PTHR43405">
    <property type="entry name" value="GLYCOSYL HYDROLASE DIGH"/>
    <property type="match status" value="1"/>
</dbReference>
<keyword evidence="4" id="KW-1185">Reference proteome</keyword>
<dbReference type="PANTHER" id="PTHR43405:SF1">
    <property type="entry name" value="GLYCOSYL HYDROLASE DIGH"/>
    <property type="match status" value="1"/>
</dbReference>
<gene>
    <name evidence="3" type="ORF">SAMN02194393_02562</name>
</gene>
<evidence type="ECO:0000313" key="3">
    <source>
        <dbReference type="EMBL" id="SKC72095.1"/>
    </source>
</evidence>
<evidence type="ECO:0000313" key="4">
    <source>
        <dbReference type="Proteomes" id="UP000190285"/>
    </source>
</evidence>
<organism evidence="3 4">
    <name type="scientific">Maledivibacter halophilus</name>
    <dbReference type="NCBI Taxonomy" id="36842"/>
    <lineage>
        <taxon>Bacteria</taxon>
        <taxon>Bacillati</taxon>
        <taxon>Bacillota</taxon>
        <taxon>Clostridia</taxon>
        <taxon>Peptostreptococcales</taxon>
        <taxon>Caminicellaceae</taxon>
        <taxon>Maledivibacter</taxon>
    </lineage>
</organism>
<dbReference type="Gene3D" id="3.20.20.80">
    <property type="entry name" value="Glycosidases"/>
    <property type="match status" value="1"/>
</dbReference>
<keyword evidence="1" id="KW-0732">Signal</keyword>
<evidence type="ECO:0000259" key="2">
    <source>
        <dbReference type="Pfam" id="PF02638"/>
    </source>
</evidence>
<keyword evidence="3" id="KW-0449">Lipoprotein</keyword>
<dbReference type="RefSeq" id="WP_079492071.1">
    <property type="nucleotide sequence ID" value="NZ_FUZT01000006.1"/>
</dbReference>
<name>A0A1T5L8S0_9FIRM</name>
<dbReference type="EMBL" id="FUZT01000006">
    <property type="protein sequence ID" value="SKC72095.1"/>
    <property type="molecule type" value="Genomic_DNA"/>
</dbReference>
<reference evidence="3 4" key="1">
    <citation type="submission" date="2017-02" db="EMBL/GenBank/DDBJ databases">
        <authorList>
            <person name="Peterson S.W."/>
        </authorList>
    </citation>
    <scope>NUCLEOTIDE SEQUENCE [LARGE SCALE GENOMIC DNA]</scope>
    <source>
        <strain evidence="3 4">M1</strain>
    </source>
</reference>
<proteinExistence type="predicted"/>
<sequence>MLKGIAAKSIIFLSIIFMLIVPVYALNNVGKTDMAKESYNEISADGNIQNNNSQKKELRAIWVATIYGLDYPSKEAIKDVSLLKKEMIEIIDNVEEMGFNTIYFQVRPAADAFYSSKIFPWSKYLTGDQTISPQDNFDPLEFIVKQGHERNIEVHAWINPYRITMQKSDLDELAPNHPALLHPEWVVAHGSGDNTKHYFNPGIPEVEQMILEGVSEIIENYNVDGIHLDDYFYPGTNFNDHDTYAKYGSKYDNIGDWRRSNINSLIEKMYHLIKAKDENLSFGVSPFAIWANKSSNPLGSDTKGKEAYYTMYADTRGWVKAGYLDYIIPQIYWNIGYEIADYEKLLNWWADVVADTDVDLYVGQAAYRAGNPDPNSPWYGINQIKDQVDLNRRTNNVKGYVMFRYKSLLGKPELVNLMKYLNRLVL</sequence>
<accession>A0A1T5L8S0</accession>
<dbReference type="InterPro" id="IPR003790">
    <property type="entry name" value="GHL10"/>
</dbReference>
<dbReference type="InterPro" id="IPR017853">
    <property type="entry name" value="GH"/>
</dbReference>
<feature type="domain" description="Glycosyl hydrolase-like 10" evidence="2">
    <location>
        <begin position="57"/>
        <end position="377"/>
    </location>
</feature>
<dbReference type="AlphaFoldDB" id="A0A1T5L8S0"/>
<dbReference type="STRING" id="36842.SAMN02194393_02562"/>
<dbReference type="InterPro" id="IPR052177">
    <property type="entry name" value="Divisome_Glycosyl_Hydrolase"/>
</dbReference>
<dbReference type="OrthoDB" id="43070at2"/>
<protein>
    <submittedName>
        <fullName evidence="3">Uncharacterized lipoprotein YddW, UPF0748 family</fullName>
    </submittedName>
</protein>